<name>A0A7H9BH21_9NEIS</name>
<dbReference type="Proteomes" id="UP000509597">
    <property type="component" value="Chromosome"/>
</dbReference>
<dbReference type="AlphaFoldDB" id="A0A7H9BH21"/>
<accession>A0A7H9BH21</accession>
<dbReference type="EMBL" id="CP058627">
    <property type="protein sequence ID" value="QLG87895.1"/>
    <property type="molecule type" value="Genomic_DNA"/>
</dbReference>
<dbReference type="Gene3D" id="3.40.50.300">
    <property type="entry name" value="P-loop containing nucleotide triphosphate hydrolases"/>
    <property type="match status" value="1"/>
</dbReference>
<reference evidence="1 2" key="1">
    <citation type="submission" date="2020-07" db="EMBL/GenBank/DDBJ databases">
        <title>Complete genome sequence of Chitinibacter sp. 2T18.</title>
        <authorList>
            <person name="Bae J.-W."/>
            <person name="Choi J.-W."/>
        </authorList>
    </citation>
    <scope>NUCLEOTIDE SEQUENCE [LARGE SCALE GENOMIC DNA]</scope>
    <source>
        <strain evidence="1 2">2T18</strain>
    </source>
</reference>
<dbReference type="SUPFAM" id="SSF52540">
    <property type="entry name" value="P-loop containing nucleoside triphosphate hydrolases"/>
    <property type="match status" value="1"/>
</dbReference>
<gene>
    <name evidence="1" type="ORF">HQ393_06265</name>
</gene>
<sequence length="198" mass="22644">MKSLFPHASRWQFSPDPCSAAGRYALLIDDEDLSKAVIDELAQRIHAQADGALGILEAKPVFISNLRVWENIVLPSWYHSGESLADLDLRLQDFLRPFEFDQALFSHNLTLLPAQLDITHRRVAALLRALLQHPKYLILDEEWLVWLQQSRVRQSLLSQVFDYYTGLEYVIVLCSEHAPEGYTPVKLFTEVQGEIASL</sequence>
<protein>
    <submittedName>
        <fullName evidence="1">Uncharacterized protein</fullName>
    </submittedName>
</protein>
<dbReference type="InterPro" id="IPR027417">
    <property type="entry name" value="P-loop_NTPase"/>
</dbReference>
<keyword evidence="2" id="KW-1185">Reference proteome</keyword>
<evidence type="ECO:0000313" key="1">
    <source>
        <dbReference type="EMBL" id="QLG87895.1"/>
    </source>
</evidence>
<dbReference type="KEGG" id="chiz:HQ393_06265"/>
<proteinExistence type="predicted"/>
<dbReference type="RefSeq" id="WP_179357975.1">
    <property type="nucleotide sequence ID" value="NZ_CP058627.1"/>
</dbReference>
<evidence type="ECO:0000313" key="2">
    <source>
        <dbReference type="Proteomes" id="UP000509597"/>
    </source>
</evidence>
<organism evidence="1 2">
    <name type="scientific">Chitinibacter bivalviorum</name>
    <dbReference type="NCBI Taxonomy" id="2739434"/>
    <lineage>
        <taxon>Bacteria</taxon>
        <taxon>Pseudomonadati</taxon>
        <taxon>Pseudomonadota</taxon>
        <taxon>Betaproteobacteria</taxon>
        <taxon>Neisseriales</taxon>
        <taxon>Chitinibacteraceae</taxon>
        <taxon>Chitinibacter</taxon>
    </lineage>
</organism>